<protein>
    <recommendedName>
        <fullName evidence="4">Alpha-1,6-mannosyl-glycoprotein 6-beta-N-acetylglucosaminyltransferase</fullName>
    </recommendedName>
</protein>
<keyword evidence="1" id="KW-0732">Signal</keyword>
<evidence type="ECO:0000313" key="3">
    <source>
        <dbReference type="Proteomes" id="UP000613580"/>
    </source>
</evidence>
<evidence type="ECO:0000256" key="1">
    <source>
        <dbReference type="SAM" id="SignalP"/>
    </source>
</evidence>
<feature type="signal peptide" evidence="1">
    <location>
        <begin position="1"/>
        <end position="31"/>
    </location>
</feature>
<sequence>MPLFRGRSPLITTLLVSTALLSLLWIAHVESSGSPDLDSVPSVLAESPAVPLPVSRPFGHAAGKKKAKARVAQYLFPVGDPDSADISALENQKTMQALFTCLAEDNCAQNQTNVVLLGSYHFRGALLGWDGGEDLWARSTVEALQLLGYSVLYATQNLQRTIQVYQTFSTFISMVLLNPEELDRCFNDPASLCSKTPENPDGIPAWKLFSFNWWTIGSHPLDARWILSPEQYRGPGSDHTYTGYSVEAACAARQFVPHAERARRPQVYVMGKNGRYFAAGKRAWEPSQLALAAKALESAPVQLEDDATQVRFLVGLREDGLPEEFSQEERTALHDLGRLTPTEFYDTLAHSVALVGMGAPGTSPTPYDALCLGVAFINPVHIWDRANPTNRKAWSAQHETLKFLDPPYVYNVFVGDTGAFVSAVKSAAENPIESFVLPEMRLPEIAERLGHILRTDWRKEAEELMQRRKGQRVML</sequence>
<reference evidence="2" key="1">
    <citation type="submission" date="2020-05" db="EMBL/GenBank/DDBJ databases">
        <title>Mycena genomes resolve the evolution of fungal bioluminescence.</title>
        <authorList>
            <person name="Tsai I.J."/>
        </authorList>
    </citation>
    <scope>NUCLEOTIDE SEQUENCE</scope>
    <source>
        <strain evidence="2">110903Hualien_Pintung</strain>
    </source>
</reference>
<gene>
    <name evidence="2" type="ORF">HMN09_01145800</name>
</gene>
<dbReference type="AlphaFoldDB" id="A0A8H6VZS9"/>
<comment type="caution">
    <text evidence="2">The sequence shown here is derived from an EMBL/GenBank/DDBJ whole genome shotgun (WGS) entry which is preliminary data.</text>
</comment>
<keyword evidence="3" id="KW-1185">Reference proteome</keyword>
<dbReference type="EMBL" id="JACAZE010000019">
    <property type="protein sequence ID" value="KAF7294174.1"/>
    <property type="molecule type" value="Genomic_DNA"/>
</dbReference>
<name>A0A8H6VZS9_MYCCL</name>
<accession>A0A8H6VZS9</accession>
<proteinExistence type="predicted"/>
<evidence type="ECO:0000313" key="2">
    <source>
        <dbReference type="EMBL" id="KAF7294174.1"/>
    </source>
</evidence>
<dbReference type="Proteomes" id="UP000613580">
    <property type="component" value="Unassembled WGS sequence"/>
</dbReference>
<feature type="chain" id="PRO_5034801826" description="Alpha-1,6-mannosyl-glycoprotein 6-beta-N-acetylglucosaminyltransferase" evidence="1">
    <location>
        <begin position="32"/>
        <end position="475"/>
    </location>
</feature>
<organism evidence="2 3">
    <name type="scientific">Mycena chlorophos</name>
    <name type="common">Agaric fungus</name>
    <name type="synonym">Agaricus chlorophos</name>
    <dbReference type="NCBI Taxonomy" id="658473"/>
    <lineage>
        <taxon>Eukaryota</taxon>
        <taxon>Fungi</taxon>
        <taxon>Dikarya</taxon>
        <taxon>Basidiomycota</taxon>
        <taxon>Agaricomycotina</taxon>
        <taxon>Agaricomycetes</taxon>
        <taxon>Agaricomycetidae</taxon>
        <taxon>Agaricales</taxon>
        <taxon>Marasmiineae</taxon>
        <taxon>Mycenaceae</taxon>
        <taxon>Mycena</taxon>
    </lineage>
</organism>
<evidence type="ECO:0008006" key="4">
    <source>
        <dbReference type="Google" id="ProtNLM"/>
    </source>
</evidence>
<dbReference type="OrthoDB" id="2113294at2759"/>